<keyword evidence="2" id="KW-0560">Oxidoreductase</keyword>
<sequence length="480" mass="52251">MSSTTTWPKIIQGGMGIGVSNWVLARAVSMKGQLGVVSGTAVDSLIARRLQDGDPEGHVRRAISHFPWTDMGKRILDKYFVEGGKPADKKYKLIPMATQKLKTATAEMLIVSNFVEVFLAKEGHDGVVGINYLEKIQLPTMPSILGAMMAGVNYVLMGAGIPTGIPGILDGLAKWQPVKLKLNVEENPEQLDFYQDFDPAEYGEMPEGGIGRPLFLGIISSEIVAKTMERRATGEVNGYIIENHTAGGHNAPPRRVRGADPDAPPAYTEKDIPNVGKVAAIGKPFYLAGGFGCPEKLQEAIDMGAQGIQVGTTFAYCDESGITREIKDEVLDRCANGTLNIVTAFKASPTGYPFKLIELDEENDVPSRRKRICDLGYLRHMYLKDDGNLGYRCPAEPVKDFVRKGGTEEGTNCKQCLCNGLMGTIGHGQVRDFGEEPAIVTTGEDFSVIKKLIEPGKLVYHASDVVDYFLTGNYKKAEQV</sequence>
<evidence type="ECO:0000256" key="1">
    <source>
        <dbReference type="SAM" id="MobiDB-lite"/>
    </source>
</evidence>
<gene>
    <name evidence="2" type="ORF">JIN82_14150</name>
</gene>
<feature type="region of interest" description="Disordered" evidence="1">
    <location>
        <begin position="247"/>
        <end position="270"/>
    </location>
</feature>
<keyword evidence="2" id="KW-0503">Monooxygenase</keyword>
<evidence type="ECO:0000313" key="2">
    <source>
        <dbReference type="EMBL" id="MBK1792301.1"/>
    </source>
</evidence>
<proteinExistence type="predicted"/>
<dbReference type="GO" id="GO:0004497">
    <property type="term" value="F:monooxygenase activity"/>
    <property type="evidence" value="ECO:0007669"/>
    <property type="project" value="UniProtKB-KW"/>
</dbReference>
<dbReference type="EMBL" id="JAENIM010000044">
    <property type="protein sequence ID" value="MBK1792301.1"/>
    <property type="molecule type" value="Genomic_DNA"/>
</dbReference>
<dbReference type="SUPFAM" id="SSF51412">
    <property type="entry name" value="Inosine monophosphate dehydrogenase (IMPDH)"/>
    <property type="match status" value="1"/>
</dbReference>
<organism evidence="2 3">
    <name type="scientific">Persicirhabdus sediminis</name>
    <dbReference type="NCBI Taxonomy" id="454144"/>
    <lineage>
        <taxon>Bacteria</taxon>
        <taxon>Pseudomonadati</taxon>
        <taxon>Verrucomicrobiota</taxon>
        <taxon>Verrucomicrobiia</taxon>
        <taxon>Verrucomicrobiales</taxon>
        <taxon>Verrucomicrobiaceae</taxon>
        <taxon>Persicirhabdus</taxon>
    </lineage>
</organism>
<comment type="caution">
    <text evidence="2">The sequence shown here is derived from an EMBL/GenBank/DDBJ whole genome shotgun (WGS) entry which is preliminary data.</text>
</comment>
<dbReference type="InterPro" id="IPR013785">
    <property type="entry name" value="Aldolase_TIM"/>
</dbReference>
<keyword evidence="3" id="KW-1185">Reference proteome</keyword>
<accession>A0A8J7MGB4</accession>
<dbReference type="Gene3D" id="3.20.20.70">
    <property type="entry name" value="Aldolase class I"/>
    <property type="match status" value="1"/>
</dbReference>
<dbReference type="AlphaFoldDB" id="A0A8J7MGB4"/>
<dbReference type="RefSeq" id="WP_200312313.1">
    <property type="nucleotide sequence ID" value="NZ_JAENIM010000044.1"/>
</dbReference>
<name>A0A8J7MGB4_9BACT</name>
<reference evidence="2" key="1">
    <citation type="submission" date="2021-01" db="EMBL/GenBank/DDBJ databases">
        <title>Modified the classification status of verrucomicrobia.</title>
        <authorList>
            <person name="Feng X."/>
        </authorList>
    </citation>
    <scope>NUCLEOTIDE SEQUENCE</scope>
    <source>
        <strain evidence="2">_KCTC 22039</strain>
    </source>
</reference>
<dbReference type="Pfam" id="PF03060">
    <property type="entry name" value="NMO"/>
    <property type="match status" value="1"/>
</dbReference>
<dbReference type="PANTHER" id="PTHR32332:SF33">
    <property type="entry name" value="NITRONATE MONOOXYGENASE DOMAIN-CONTAINING PROTEIN"/>
    <property type="match status" value="1"/>
</dbReference>
<protein>
    <submittedName>
        <fullName evidence="2">Nitronate monooxygenase</fullName>
    </submittedName>
</protein>
<dbReference type="Proteomes" id="UP000624703">
    <property type="component" value="Unassembled WGS sequence"/>
</dbReference>
<dbReference type="PANTHER" id="PTHR32332">
    <property type="entry name" value="2-NITROPROPANE DIOXYGENASE"/>
    <property type="match status" value="1"/>
</dbReference>
<evidence type="ECO:0000313" key="3">
    <source>
        <dbReference type="Proteomes" id="UP000624703"/>
    </source>
</evidence>